<sequence length="1370" mass="151331">MLLPPPLLLLSFLTLSAHAQTRIPLKLNDITASSSQTSFSIPVQAEGELTITIALCSPSSPRFFISNSTDSSTVEDPGPDGGENVNEIFLQDGFGNWTSPFFAGGVLAVEGLPPGASFEVGVSTDDPLHEIIPDFPLFGDSTNNQAIIFSPLLAAAPPLVNPTYPNYTFLPANPPLPSSSDVGSLPNITLILTRTTNSPLLRTSCFLNSSAISSTGTIVNSSLWLRDPKDGWRTEWLLGGLTPLTNYTAFVIQDEHKVSGPLYFVTKSASFVCTLVHALPFCPSTAYAVPLPVPSSPSTNFPIYDSSNVPEVLLNQTLDTMTNFTISLSTFACGSDMYSFLVGCDDCQREYRKWLCTTLFPRCSEPSQTNPAFITPNAGSMGIVNAGPNPTQAVMSALFPVPSQSSTPGSSSPYLQGYTRLLPCIEVCNAVDRACPPFLQFRCPTSNFNGAATYGFGYIDGPDGSQGGGVVKAEGGHSRAQSPANLPASTLKIYQPYFVPADLELLTNNTRGRLSHNQEDKNRQNAVGFLEIMGARIGFPRRTIATAQALYHRFHLFFPRKDFNYIDVCLGGLYVSTKMHDTLKKPRELLAMSYAVRFPDLAAKSKHPGGEIDLDTMDPQVVENDRQKLLSVERFILESICFNFTSRLPFPYVVKIGRALGATKSLTKFAWRIVMDCYRTFLPLQYPPHTIALGGLFVACFLTSFEQSNSDDPEKKVAEELTQQLKQKGEWEKRFFTQVADLEDITQTLLDLIIQFVQNPSLSTSPSTPSSPSPHLPHHSSHQHSHTNPAQPPYNYEQVIRMKIALRETEHPARRRPARLSWSNSKSWNVGYSYHPEEKKDSTISLLINLALEASFRESVAHDRAHERSPLHRTDVSILNESVKPVAYCGRAVRMRDGSCLGRVSASSFFGSTPKADMLCRVSTGAQLAFRTLIPPAEERIPLTMNNGIIPLLCYVPLVFMAYLARRPNTYPIRLLLLPSTICAVLYAAYHFTWTEPILNVYNWGQCLMAAVVIAKAFEYALTKEGMLKIGESQPGVVKGKTKADASSKSRKPVSNGYHPVQELDHQPIASEYIPLWLSDAFDLLHTNRGLSFKFGLNTYVPPFTRPLTSRRAFLIATSKSFIRNYCTLDFCESLIKLFPGGIGTPLGGSIFYHQLPAPFPRYLVSTFIHILTGFALLAGFGMVYDLCTLFAVGIIGTSPTAWPPVLEQPWLAESMHELWARRWHQLLRQTFLVYGAYPGKWAFEIVATIILAPLALVYPSAKRSGKIQRAVVQFGALGMLLGAFAASGLFHEWSNLNRRKGMEEGDREESGWVDWETLGVFRYVRHGSADDQFMASPWFGWWNGIATDAQSDTGLHDTIAPKIFVIYLG</sequence>
<keyword evidence="10" id="KW-1185">Reference proteome</keyword>
<evidence type="ECO:0000256" key="7">
    <source>
        <dbReference type="SAM" id="SignalP"/>
    </source>
</evidence>
<feature type="compositionally biased region" description="Basic residues" evidence="5">
    <location>
        <begin position="776"/>
        <end position="785"/>
    </location>
</feature>
<keyword evidence="4 6" id="KW-0472">Membrane</keyword>
<dbReference type="SMART" id="SM00385">
    <property type="entry name" value="CYCLIN"/>
    <property type="match status" value="2"/>
</dbReference>
<feature type="region of interest" description="Disordered" evidence="5">
    <location>
        <begin position="1038"/>
        <end position="1057"/>
    </location>
</feature>
<feature type="transmembrane region" description="Helical" evidence="6">
    <location>
        <begin position="972"/>
        <end position="990"/>
    </location>
</feature>
<dbReference type="InterPro" id="IPR036915">
    <property type="entry name" value="Cyclin-like_sf"/>
</dbReference>
<dbReference type="PANTHER" id="PTHR39142">
    <property type="entry name" value="MID1P"/>
    <property type="match status" value="1"/>
</dbReference>
<dbReference type="EMBL" id="JANIEX010000254">
    <property type="protein sequence ID" value="KAJ3570098.1"/>
    <property type="molecule type" value="Genomic_DNA"/>
</dbReference>
<keyword evidence="3 6" id="KW-1133">Transmembrane helix</keyword>
<dbReference type="Gene3D" id="1.10.472.10">
    <property type="entry name" value="Cyclin-like"/>
    <property type="match status" value="2"/>
</dbReference>
<comment type="subcellular location">
    <subcellularLocation>
        <location evidence="1">Membrane</location>
        <topology evidence="1">Multi-pass membrane protein</topology>
    </subcellularLocation>
</comment>
<dbReference type="Pfam" id="PF13813">
    <property type="entry name" value="MBOAT_2"/>
    <property type="match status" value="1"/>
</dbReference>
<feature type="region of interest" description="Disordered" evidence="5">
    <location>
        <begin position="763"/>
        <end position="793"/>
    </location>
</feature>
<dbReference type="PANTHER" id="PTHR39142:SF1">
    <property type="entry name" value="AEL197CP"/>
    <property type="match status" value="1"/>
</dbReference>
<dbReference type="CDD" id="cd20546">
    <property type="entry name" value="CYCLIN_SpCG1C_ScCTK2-like_rpt2"/>
    <property type="match status" value="1"/>
</dbReference>
<feature type="chain" id="PRO_5042173495" description="Cyclin-like domain-containing protein" evidence="7">
    <location>
        <begin position="20"/>
        <end position="1370"/>
    </location>
</feature>
<gene>
    <name evidence="9" type="ORF">NP233_g4627</name>
</gene>
<evidence type="ECO:0000256" key="5">
    <source>
        <dbReference type="SAM" id="MobiDB-lite"/>
    </source>
</evidence>
<evidence type="ECO:0000256" key="1">
    <source>
        <dbReference type="ARBA" id="ARBA00004141"/>
    </source>
</evidence>
<evidence type="ECO:0000256" key="6">
    <source>
        <dbReference type="SAM" id="Phobius"/>
    </source>
</evidence>
<reference evidence="9" key="1">
    <citation type="submission" date="2022-07" db="EMBL/GenBank/DDBJ databases">
        <title>Genome Sequence of Leucocoprinus birnbaumii.</title>
        <authorList>
            <person name="Buettner E."/>
        </authorList>
    </citation>
    <scope>NUCLEOTIDE SEQUENCE</scope>
    <source>
        <strain evidence="9">VT141</strain>
    </source>
</reference>
<feature type="domain" description="Cyclin-like" evidence="8">
    <location>
        <begin position="528"/>
        <end position="638"/>
    </location>
</feature>
<dbReference type="GO" id="GO:0098703">
    <property type="term" value="P:calcium ion import across plasma membrane"/>
    <property type="evidence" value="ECO:0007669"/>
    <property type="project" value="InterPro"/>
</dbReference>
<keyword evidence="2 6" id="KW-0812">Transmembrane</keyword>
<protein>
    <recommendedName>
        <fullName evidence="8">Cyclin-like domain-containing protein</fullName>
    </recommendedName>
</protein>
<feature type="transmembrane region" description="Helical" evidence="6">
    <location>
        <begin position="1163"/>
        <end position="1185"/>
    </location>
</feature>
<evidence type="ECO:0000256" key="4">
    <source>
        <dbReference type="ARBA" id="ARBA00023136"/>
    </source>
</evidence>
<dbReference type="GO" id="GO:0005262">
    <property type="term" value="F:calcium channel activity"/>
    <property type="evidence" value="ECO:0007669"/>
    <property type="project" value="InterPro"/>
</dbReference>
<feature type="transmembrane region" description="Helical" evidence="6">
    <location>
        <begin position="948"/>
        <end position="965"/>
    </location>
</feature>
<organism evidence="9 10">
    <name type="scientific">Leucocoprinus birnbaumii</name>
    <dbReference type="NCBI Taxonomy" id="56174"/>
    <lineage>
        <taxon>Eukaryota</taxon>
        <taxon>Fungi</taxon>
        <taxon>Dikarya</taxon>
        <taxon>Basidiomycota</taxon>
        <taxon>Agaricomycotina</taxon>
        <taxon>Agaricomycetes</taxon>
        <taxon>Agaricomycetidae</taxon>
        <taxon>Agaricales</taxon>
        <taxon>Agaricineae</taxon>
        <taxon>Agaricaceae</taxon>
        <taxon>Leucocoprinus</taxon>
    </lineage>
</organism>
<evidence type="ECO:0000259" key="8">
    <source>
        <dbReference type="SMART" id="SM00385"/>
    </source>
</evidence>
<proteinExistence type="predicted"/>
<feature type="domain" description="Cyclin-like" evidence="8">
    <location>
        <begin position="651"/>
        <end position="754"/>
    </location>
</feature>
<dbReference type="GO" id="GO:0016020">
    <property type="term" value="C:membrane"/>
    <property type="evidence" value="ECO:0007669"/>
    <property type="project" value="UniProtKB-SubCell"/>
</dbReference>
<evidence type="ECO:0000256" key="2">
    <source>
        <dbReference type="ARBA" id="ARBA00022692"/>
    </source>
</evidence>
<feature type="transmembrane region" description="Helical" evidence="6">
    <location>
        <begin position="1002"/>
        <end position="1022"/>
    </location>
</feature>
<dbReference type="InterPro" id="IPR013763">
    <property type="entry name" value="Cyclin-like_dom"/>
</dbReference>
<name>A0AAD5YX38_9AGAR</name>
<feature type="transmembrane region" description="Helical" evidence="6">
    <location>
        <begin position="1242"/>
        <end position="1259"/>
    </location>
</feature>
<feature type="signal peptide" evidence="7">
    <location>
        <begin position="1"/>
        <end position="19"/>
    </location>
</feature>
<dbReference type="SUPFAM" id="SSF47954">
    <property type="entry name" value="Cyclin-like"/>
    <property type="match status" value="2"/>
</dbReference>
<keyword evidence="7" id="KW-0732">Signal</keyword>
<accession>A0AAD5YX38</accession>
<evidence type="ECO:0000256" key="3">
    <source>
        <dbReference type="ARBA" id="ARBA00022989"/>
    </source>
</evidence>
<dbReference type="InterPro" id="IPR024338">
    <property type="entry name" value="MID1/Yam8"/>
</dbReference>
<dbReference type="InterPro" id="IPR032805">
    <property type="entry name" value="Wax_synthase_dom"/>
</dbReference>
<comment type="caution">
    <text evidence="9">The sequence shown here is derived from an EMBL/GenBank/DDBJ whole genome shotgun (WGS) entry which is preliminary data.</text>
</comment>
<feature type="transmembrane region" description="Helical" evidence="6">
    <location>
        <begin position="1271"/>
        <end position="1291"/>
    </location>
</feature>
<evidence type="ECO:0000313" key="10">
    <source>
        <dbReference type="Proteomes" id="UP001213000"/>
    </source>
</evidence>
<dbReference type="Pfam" id="PF12929">
    <property type="entry name" value="Mid1"/>
    <property type="match status" value="1"/>
</dbReference>
<evidence type="ECO:0000313" key="9">
    <source>
        <dbReference type="EMBL" id="KAJ3570098.1"/>
    </source>
</evidence>
<dbReference type="Proteomes" id="UP001213000">
    <property type="component" value="Unassembled WGS sequence"/>
</dbReference>